<proteinExistence type="predicted"/>
<dbReference type="EMBL" id="MU858047">
    <property type="protein sequence ID" value="KAK4219773.1"/>
    <property type="molecule type" value="Genomic_DNA"/>
</dbReference>
<evidence type="ECO:0000313" key="1">
    <source>
        <dbReference type="EMBL" id="KAK4219773.1"/>
    </source>
</evidence>
<keyword evidence="2" id="KW-1185">Reference proteome</keyword>
<sequence length="465" mass="52670">MLPNPVLYSVPLISLDRYIILRDSNMTGPGDNVNGVNSVDYSTLKVASNGNSNESSVHKSGTETRFYPKEIAHDLDGIPSLSENFIHEALATSWEYARCVIPSYTNWDRYVAFMRTVTIGIIAEVDSTLVDVVSDDFRCGGYTLDEILDTLFAGTPAEEAGIARDYRTFLATTAEKTGDRYARILLFHRYVSSLPESPRSWFRIRDADALIRFTAASALVCNDILSPSAWFTPAQWEIIGELACTLYDAVAFYKHRAEGEVNNTFAYAPWELRKEAFRMAREVLWGLDTVWGVPGKENGRVEVVNFIRLIGGPIHLMMRRYRFVEEGLMVGKEEDEEVVRQTKKHVKLWNRVEIQLTEEGGNEITENDLGNGIENGKARYMHVIGNKDRLLFDGLAELLELQVPDRVRCSDCNYRSSYGSEGLGQFGGVQLCRECKEGWRVWIESLPRRAAEAFPELRETRLTID</sequence>
<organism evidence="1 2">
    <name type="scientific">Rhypophila decipiens</name>
    <dbReference type="NCBI Taxonomy" id="261697"/>
    <lineage>
        <taxon>Eukaryota</taxon>
        <taxon>Fungi</taxon>
        <taxon>Dikarya</taxon>
        <taxon>Ascomycota</taxon>
        <taxon>Pezizomycotina</taxon>
        <taxon>Sordariomycetes</taxon>
        <taxon>Sordariomycetidae</taxon>
        <taxon>Sordariales</taxon>
        <taxon>Naviculisporaceae</taxon>
        <taxon>Rhypophila</taxon>
    </lineage>
</organism>
<gene>
    <name evidence="1" type="ORF">QBC37DRAFT_409734</name>
</gene>
<protein>
    <submittedName>
        <fullName evidence="1">BcABA3</fullName>
    </submittedName>
</protein>
<evidence type="ECO:0000313" key="2">
    <source>
        <dbReference type="Proteomes" id="UP001301769"/>
    </source>
</evidence>
<name>A0AAN7BDB6_9PEZI</name>
<reference evidence="1" key="1">
    <citation type="journal article" date="2023" name="Mol. Phylogenet. Evol.">
        <title>Genome-scale phylogeny and comparative genomics of the fungal order Sordariales.</title>
        <authorList>
            <person name="Hensen N."/>
            <person name="Bonometti L."/>
            <person name="Westerberg I."/>
            <person name="Brannstrom I.O."/>
            <person name="Guillou S."/>
            <person name="Cros-Aarteil S."/>
            <person name="Calhoun S."/>
            <person name="Haridas S."/>
            <person name="Kuo A."/>
            <person name="Mondo S."/>
            <person name="Pangilinan J."/>
            <person name="Riley R."/>
            <person name="LaButti K."/>
            <person name="Andreopoulos B."/>
            <person name="Lipzen A."/>
            <person name="Chen C."/>
            <person name="Yan M."/>
            <person name="Daum C."/>
            <person name="Ng V."/>
            <person name="Clum A."/>
            <person name="Steindorff A."/>
            <person name="Ohm R.A."/>
            <person name="Martin F."/>
            <person name="Silar P."/>
            <person name="Natvig D.O."/>
            <person name="Lalanne C."/>
            <person name="Gautier V."/>
            <person name="Ament-Velasquez S.L."/>
            <person name="Kruys A."/>
            <person name="Hutchinson M.I."/>
            <person name="Powell A.J."/>
            <person name="Barry K."/>
            <person name="Miller A.N."/>
            <person name="Grigoriev I.V."/>
            <person name="Debuchy R."/>
            <person name="Gladieux P."/>
            <person name="Hiltunen Thoren M."/>
            <person name="Johannesson H."/>
        </authorList>
    </citation>
    <scope>NUCLEOTIDE SEQUENCE</scope>
    <source>
        <strain evidence="1">PSN293</strain>
    </source>
</reference>
<dbReference type="Proteomes" id="UP001301769">
    <property type="component" value="Unassembled WGS sequence"/>
</dbReference>
<reference evidence="1" key="2">
    <citation type="submission" date="2023-05" db="EMBL/GenBank/DDBJ databases">
        <authorList>
            <consortium name="Lawrence Berkeley National Laboratory"/>
            <person name="Steindorff A."/>
            <person name="Hensen N."/>
            <person name="Bonometti L."/>
            <person name="Westerberg I."/>
            <person name="Brannstrom I.O."/>
            <person name="Guillou S."/>
            <person name="Cros-Aarteil S."/>
            <person name="Calhoun S."/>
            <person name="Haridas S."/>
            <person name="Kuo A."/>
            <person name="Mondo S."/>
            <person name="Pangilinan J."/>
            <person name="Riley R."/>
            <person name="Labutti K."/>
            <person name="Andreopoulos B."/>
            <person name="Lipzen A."/>
            <person name="Chen C."/>
            <person name="Yanf M."/>
            <person name="Daum C."/>
            <person name="Ng V."/>
            <person name="Clum A."/>
            <person name="Ohm R."/>
            <person name="Martin F."/>
            <person name="Silar P."/>
            <person name="Natvig D."/>
            <person name="Lalanne C."/>
            <person name="Gautier V."/>
            <person name="Ament-Velasquez S.L."/>
            <person name="Kruys A."/>
            <person name="Hutchinson M.I."/>
            <person name="Powell A.J."/>
            <person name="Barry K."/>
            <person name="Miller A.N."/>
            <person name="Grigoriev I.V."/>
            <person name="Debuchy R."/>
            <person name="Gladieux P."/>
            <person name="Thoren M.H."/>
            <person name="Johannesson H."/>
        </authorList>
    </citation>
    <scope>NUCLEOTIDE SEQUENCE</scope>
    <source>
        <strain evidence="1">PSN293</strain>
    </source>
</reference>
<accession>A0AAN7BDB6</accession>
<comment type="caution">
    <text evidence="1">The sequence shown here is derived from an EMBL/GenBank/DDBJ whole genome shotgun (WGS) entry which is preliminary data.</text>
</comment>
<dbReference type="AlphaFoldDB" id="A0AAN7BDB6"/>